<accession>A0A3B0UFF8</accession>
<dbReference type="GO" id="GO:0005737">
    <property type="term" value="C:cytoplasm"/>
    <property type="evidence" value="ECO:0007669"/>
    <property type="project" value="TreeGrafter"/>
</dbReference>
<dbReference type="GO" id="GO:0016831">
    <property type="term" value="F:carboxy-lyase activity"/>
    <property type="evidence" value="ECO:0007669"/>
    <property type="project" value="InterPro"/>
</dbReference>
<dbReference type="InterPro" id="IPR032466">
    <property type="entry name" value="Metal_Hydrolase"/>
</dbReference>
<dbReference type="PANTHER" id="PTHR21240:SF28">
    <property type="entry name" value="ISO-OROTATE DECARBOXYLASE (EUROFUNG)"/>
    <property type="match status" value="1"/>
</dbReference>
<gene>
    <name evidence="3" type="ORF">MNBD_BACTEROID01-1877</name>
</gene>
<evidence type="ECO:0000259" key="2">
    <source>
        <dbReference type="Pfam" id="PF04909"/>
    </source>
</evidence>
<feature type="domain" description="Amidohydrolase-related" evidence="2">
    <location>
        <begin position="106"/>
        <end position="352"/>
    </location>
</feature>
<proteinExistence type="predicted"/>
<evidence type="ECO:0000256" key="1">
    <source>
        <dbReference type="ARBA" id="ARBA00023239"/>
    </source>
</evidence>
<dbReference type="InterPro" id="IPR032465">
    <property type="entry name" value="ACMSD"/>
</dbReference>
<evidence type="ECO:0000313" key="3">
    <source>
        <dbReference type="EMBL" id="VAW23219.1"/>
    </source>
</evidence>
<dbReference type="AlphaFoldDB" id="A0A3B0UFF8"/>
<keyword evidence="1" id="KW-0456">Lyase</keyword>
<dbReference type="Pfam" id="PF04909">
    <property type="entry name" value="Amidohydro_2"/>
    <property type="match status" value="1"/>
</dbReference>
<dbReference type="SUPFAM" id="SSF51556">
    <property type="entry name" value="Metallo-dependent hydrolases"/>
    <property type="match status" value="1"/>
</dbReference>
<sequence length="356" mass="41415">MKIRQLILLTVFSILVAILSSCGGKHTLCYEEFPKIDAHVHIRTNDPAIMDAAISQNFRFLTLCTRSGSREFIDEQLGFAKEMHVLYPNSLAYTTTFSMEGFEEPGWQEKVINRLKKDFEDGAVGVKVWKDIGMTFRDSLGNFIMIDDPRFSPILDFIADNKKTLVAHIGEPKNCWLPLDSMTVNNDRKYFKEHPQYHMYLHPDYPSYERQIESRDNILEEHPNLRLVGAHLGSLEWSVDELAKRLDRYPNFAVDMAARICHLQVQDRQKVIDFFKKYQDRLLYATDFSINNSDDLGKTKDAIENEWRADWKYFSTTEEMDSPNVNGSFKGLGLSEDILKKIYYENALKWYPGSFE</sequence>
<dbReference type="InterPro" id="IPR006680">
    <property type="entry name" value="Amidohydro-rel"/>
</dbReference>
<organism evidence="3">
    <name type="scientific">hydrothermal vent metagenome</name>
    <dbReference type="NCBI Taxonomy" id="652676"/>
    <lineage>
        <taxon>unclassified sequences</taxon>
        <taxon>metagenomes</taxon>
        <taxon>ecological metagenomes</taxon>
    </lineage>
</organism>
<protein>
    <recommendedName>
        <fullName evidence="2">Amidohydrolase-related domain-containing protein</fullName>
    </recommendedName>
</protein>
<dbReference type="PROSITE" id="PS51257">
    <property type="entry name" value="PROKAR_LIPOPROTEIN"/>
    <property type="match status" value="1"/>
</dbReference>
<reference evidence="3" key="1">
    <citation type="submission" date="2018-06" db="EMBL/GenBank/DDBJ databases">
        <authorList>
            <person name="Zhirakovskaya E."/>
        </authorList>
    </citation>
    <scope>NUCLEOTIDE SEQUENCE</scope>
</reference>
<dbReference type="GO" id="GO:0016787">
    <property type="term" value="F:hydrolase activity"/>
    <property type="evidence" value="ECO:0007669"/>
    <property type="project" value="InterPro"/>
</dbReference>
<dbReference type="GO" id="GO:0019748">
    <property type="term" value="P:secondary metabolic process"/>
    <property type="evidence" value="ECO:0007669"/>
    <property type="project" value="TreeGrafter"/>
</dbReference>
<dbReference type="Gene3D" id="3.20.20.140">
    <property type="entry name" value="Metal-dependent hydrolases"/>
    <property type="match status" value="1"/>
</dbReference>
<dbReference type="EMBL" id="UOEP01000189">
    <property type="protein sequence ID" value="VAW23219.1"/>
    <property type="molecule type" value="Genomic_DNA"/>
</dbReference>
<dbReference type="PANTHER" id="PTHR21240">
    <property type="entry name" value="2-AMINO-3-CARBOXYLMUCONATE-6-SEMIALDEHYDE DECARBOXYLASE"/>
    <property type="match status" value="1"/>
</dbReference>
<name>A0A3B0UFF8_9ZZZZ</name>